<dbReference type="InterPro" id="IPR048258">
    <property type="entry name" value="Cyclins_cyclin-box"/>
</dbReference>
<dbReference type="Proteomes" id="UP001180020">
    <property type="component" value="Unassembled WGS sequence"/>
</dbReference>
<dbReference type="CDD" id="cd20543">
    <property type="entry name" value="CYCLIN_AtCycD-like_rpt1"/>
    <property type="match status" value="1"/>
</dbReference>
<dbReference type="InterPro" id="IPR013763">
    <property type="entry name" value="Cyclin-like_dom"/>
</dbReference>
<comment type="similarity">
    <text evidence="1">Belongs to the cyclin family. Cyclin D subfamily.</text>
</comment>
<evidence type="ECO:0000313" key="9">
    <source>
        <dbReference type="Proteomes" id="UP001180020"/>
    </source>
</evidence>
<gene>
    <name evidence="8" type="primary">CYCD5-3</name>
    <name evidence="8" type="ORF">QJS10_CPB17g02339</name>
</gene>
<dbReference type="SMART" id="SM01332">
    <property type="entry name" value="Cyclin_C"/>
    <property type="match status" value="1"/>
</dbReference>
<evidence type="ECO:0000256" key="4">
    <source>
        <dbReference type="ARBA" id="ARBA00023306"/>
    </source>
</evidence>
<evidence type="ECO:0000256" key="3">
    <source>
        <dbReference type="ARBA" id="ARBA00023127"/>
    </source>
</evidence>
<dbReference type="SUPFAM" id="SSF47954">
    <property type="entry name" value="Cyclin-like"/>
    <property type="match status" value="2"/>
</dbReference>
<dbReference type="InterPro" id="IPR036915">
    <property type="entry name" value="Cyclin-like_sf"/>
</dbReference>
<dbReference type="PANTHER" id="PTHR10177">
    <property type="entry name" value="CYCLINS"/>
    <property type="match status" value="1"/>
</dbReference>
<proteinExistence type="inferred from homology"/>
<feature type="domain" description="Cyclin C-terminal" evidence="7">
    <location>
        <begin position="172"/>
        <end position="304"/>
    </location>
</feature>
<keyword evidence="3 5" id="KW-0195">Cyclin</keyword>
<dbReference type="Pfam" id="PF00134">
    <property type="entry name" value="Cyclin_N"/>
    <property type="match status" value="1"/>
</dbReference>
<dbReference type="EMBL" id="JAUJYO010000017">
    <property type="protein sequence ID" value="KAK1291710.1"/>
    <property type="molecule type" value="Genomic_DNA"/>
</dbReference>
<dbReference type="GO" id="GO:0051301">
    <property type="term" value="P:cell division"/>
    <property type="evidence" value="ECO:0007669"/>
    <property type="project" value="UniProtKB-KW"/>
</dbReference>
<reference evidence="8" key="1">
    <citation type="journal article" date="2023" name="Nat. Commun.">
        <title>Diploid and tetraploid genomes of Acorus and the evolution of monocots.</title>
        <authorList>
            <person name="Ma L."/>
            <person name="Liu K.W."/>
            <person name="Li Z."/>
            <person name="Hsiao Y.Y."/>
            <person name="Qi Y."/>
            <person name="Fu T."/>
            <person name="Tang G.D."/>
            <person name="Zhang D."/>
            <person name="Sun W.H."/>
            <person name="Liu D.K."/>
            <person name="Li Y."/>
            <person name="Chen G.Z."/>
            <person name="Liu X.D."/>
            <person name="Liao X.Y."/>
            <person name="Jiang Y.T."/>
            <person name="Yu X."/>
            <person name="Hao Y."/>
            <person name="Huang J."/>
            <person name="Zhao X.W."/>
            <person name="Ke S."/>
            <person name="Chen Y.Y."/>
            <person name="Wu W.L."/>
            <person name="Hsu J.L."/>
            <person name="Lin Y.F."/>
            <person name="Huang M.D."/>
            <person name="Li C.Y."/>
            <person name="Huang L."/>
            <person name="Wang Z.W."/>
            <person name="Zhao X."/>
            <person name="Zhong W.Y."/>
            <person name="Peng D.H."/>
            <person name="Ahmad S."/>
            <person name="Lan S."/>
            <person name="Zhang J.S."/>
            <person name="Tsai W.C."/>
            <person name="Van de Peer Y."/>
            <person name="Liu Z.J."/>
        </authorList>
    </citation>
    <scope>NUCLEOTIDE SEQUENCE</scope>
    <source>
        <strain evidence="8">CP</strain>
    </source>
</reference>
<evidence type="ECO:0000259" key="6">
    <source>
        <dbReference type="SMART" id="SM00385"/>
    </source>
</evidence>
<dbReference type="Gene3D" id="1.10.472.10">
    <property type="entry name" value="Cyclin-like"/>
    <property type="match status" value="2"/>
</dbReference>
<dbReference type="SMART" id="SM00385">
    <property type="entry name" value="CYCLIN"/>
    <property type="match status" value="1"/>
</dbReference>
<keyword evidence="9" id="KW-1185">Reference proteome</keyword>
<dbReference type="InterPro" id="IPR006671">
    <property type="entry name" value="Cyclin_N"/>
</dbReference>
<comment type="caution">
    <text evidence="8">The sequence shown here is derived from an EMBL/GenBank/DDBJ whole genome shotgun (WGS) entry which is preliminary data.</text>
</comment>
<sequence length="322" mass="36421">MDGSDFSTCLTSLLCQEDEACLDDYDAEGEEENGLTETEDEYIGTLVVRESSFDCRTAEVSSSKDDWLRRARCEAVRWILKMKVFLGFSFHTAYLSVTYLDRFLLQRSIDEEKLWAIRLLSVACLSLAAKMDELIVPSLSEYRIDDYRFESSAVQRMELLVLNTLEWRMRSVTPFDYLDYFASKFGCKSKVSLCKEAAELILIAIEEMNLMDHRPSAIAAAAILAALDEEVTEKLLEFKMGAMSSIGSIEIEHVFSCYNTMQEFQMRKNKVTNLFTSSDLASPTCTGNNNSSIDVSSVATKRRLGSNVSDCDFGIDKKTRLD</sequence>
<organism evidence="8 9">
    <name type="scientific">Acorus calamus</name>
    <name type="common">Sweet flag</name>
    <dbReference type="NCBI Taxonomy" id="4465"/>
    <lineage>
        <taxon>Eukaryota</taxon>
        <taxon>Viridiplantae</taxon>
        <taxon>Streptophyta</taxon>
        <taxon>Embryophyta</taxon>
        <taxon>Tracheophyta</taxon>
        <taxon>Spermatophyta</taxon>
        <taxon>Magnoliopsida</taxon>
        <taxon>Liliopsida</taxon>
        <taxon>Acoraceae</taxon>
        <taxon>Acorus</taxon>
    </lineage>
</organism>
<protein>
    <submittedName>
        <fullName evidence="8">Cyclin-D5-3</fullName>
    </submittedName>
</protein>
<dbReference type="AlphaFoldDB" id="A0AAV9CSB1"/>
<dbReference type="InterPro" id="IPR039361">
    <property type="entry name" value="Cyclin"/>
</dbReference>
<accession>A0AAV9CSB1</accession>
<evidence type="ECO:0000256" key="1">
    <source>
        <dbReference type="ARBA" id="ARBA00009065"/>
    </source>
</evidence>
<name>A0AAV9CSB1_ACOCL</name>
<evidence type="ECO:0000313" key="8">
    <source>
        <dbReference type="EMBL" id="KAK1291710.1"/>
    </source>
</evidence>
<dbReference type="InterPro" id="IPR004367">
    <property type="entry name" value="Cyclin_C-dom"/>
</dbReference>
<dbReference type="Pfam" id="PF02984">
    <property type="entry name" value="Cyclin_C"/>
    <property type="match status" value="1"/>
</dbReference>
<keyword evidence="2" id="KW-0132">Cell division</keyword>
<keyword evidence="4" id="KW-0131">Cell cycle</keyword>
<evidence type="ECO:0000259" key="7">
    <source>
        <dbReference type="SMART" id="SM01332"/>
    </source>
</evidence>
<evidence type="ECO:0000256" key="2">
    <source>
        <dbReference type="ARBA" id="ARBA00022618"/>
    </source>
</evidence>
<feature type="domain" description="Cyclin-like" evidence="6">
    <location>
        <begin position="77"/>
        <end position="163"/>
    </location>
</feature>
<dbReference type="FunFam" id="1.10.472.10:FF:000069">
    <property type="entry name" value="Cyclin-D5-1"/>
    <property type="match status" value="1"/>
</dbReference>
<reference evidence="8" key="2">
    <citation type="submission" date="2023-06" db="EMBL/GenBank/DDBJ databases">
        <authorList>
            <person name="Ma L."/>
            <person name="Liu K.-W."/>
            <person name="Li Z."/>
            <person name="Hsiao Y.-Y."/>
            <person name="Qi Y."/>
            <person name="Fu T."/>
            <person name="Tang G."/>
            <person name="Zhang D."/>
            <person name="Sun W.-H."/>
            <person name="Liu D.-K."/>
            <person name="Li Y."/>
            <person name="Chen G.-Z."/>
            <person name="Liu X.-D."/>
            <person name="Liao X.-Y."/>
            <person name="Jiang Y.-T."/>
            <person name="Yu X."/>
            <person name="Hao Y."/>
            <person name="Huang J."/>
            <person name="Zhao X.-W."/>
            <person name="Ke S."/>
            <person name="Chen Y.-Y."/>
            <person name="Wu W.-L."/>
            <person name="Hsu J.-L."/>
            <person name="Lin Y.-F."/>
            <person name="Huang M.-D."/>
            <person name="Li C.-Y."/>
            <person name="Huang L."/>
            <person name="Wang Z.-W."/>
            <person name="Zhao X."/>
            <person name="Zhong W.-Y."/>
            <person name="Peng D.-H."/>
            <person name="Ahmad S."/>
            <person name="Lan S."/>
            <person name="Zhang J.-S."/>
            <person name="Tsai W.-C."/>
            <person name="Van De Peer Y."/>
            <person name="Liu Z.-J."/>
        </authorList>
    </citation>
    <scope>NUCLEOTIDE SEQUENCE</scope>
    <source>
        <strain evidence="8">CP</strain>
        <tissue evidence="8">Leaves</tissue>
    </source>
</reference>
<dbReference type="PROSITE" id="PS00292">
    <property type="entry name" value="CYCLINS"/>
    <property type="match status" value="1"/>
</dbReference>
<evidence type="ECO:0000256" key="5">
    <source>
        <dbReference type="RuleBase" id="RU000383"/>
    </source>
</evidence>